<feature type="transmembrane region" description="Helical" evidence="1">
    <location>
        <begin position="17"/>
        <end position="37"/>
    </location>
</feature>
<dbReference type="AlphaFoldDB" id="A0A1F6WBC0"/>
<keyword evidence="1" id="KW-0472">Membrane</keyword>
<dbReference type="EMBL" id="MFUJ01000023">
    <property type="protein sequence ID" value="OGI79174.1"/>
    <property type="molecule type" value="Genomic_DNA"/>
</dbReference>
<sequence>MHEEKRSTILSTINNPLSFFALALLISEGFLGIVLVFAKEPHPIHLSFWGMWIGAGMFILVILIVAILTWSKPDALGLSGKDYSDMKQKESELQSKQSIVTVREEDNIVADSEEELKEFQTIEKSLVWNSRSALLWFKNQNKPVDDNLFFGTFSLPFPPPPDSTGDKILNEKNAVLSALKNNNLLETTEGNKLQTTTKGKRFLNFINFK</sequence>
<evidence type="ECO:0000313" key="3">
    <source>
        <dbReference type="Proteomes" id="UP000177052"/>
    </source>
</evidence>
<evidence type="ECO:0000313" key="2">
    <source>
        <dbReference type="EMBL" id="OGI79174.1"/>
    </source>
</evidence>
<dbReference type="Proteomes" id="UP000177052">
    <property type="component" value="Unassembled WGS sequence"/>
</dbReference>
<feature type="transmembrane region" description="Helical" evidence="1">
    <location>
        <begin position="49"/>
        <end position="70"/>
    </location>
</feature>
<proteinExistence type="predicted"/>
<keyword evidence="1" id="KW-0812">Transmembrane</keyword>
<comment type="caution">
    <text evidence="2">The sequence shown here is derived from an EMBL/GenBank/DDBJ whole genome shotgun (WGS) entry which is preliminary data.</text>
</comment>
<gene>
    <name evidence="2" type="ORF">A3F19_00165</name>
</gene>
<evidence type="ECO:0000256" key="1">
    <source>
        <dbReference type="SAM" id="Phobius"/>
    </source>
</evidence>
<organism evidence="2 3">
    <name type="scientific">Candidatus Nomurabacteria bacterium RIFCSPHIGHO2_12_FULL_37_29</name>
    <dbReference type="NCBI Taxonomy" id="1801759"/>
    <lineage>
        <taxon>Bacteria</taxon>
        <taxon>Candidatus Nomuraibacteriota</taxon>
    </lineage>
</organism>
<reference evidence="2 3" key="1">
    <citation type="journal article" date="2016" name="Nat. Commun.">
        <title>Thousands of microbial genomes shed light on interconnected biogeochemical processes in an aquifer system.</title>
        <authorList>
            <person name="Anantharaman K."/>
            <person name="Brown C.T."/>
            <person name="Hug L.A."/>
            <person name="Sharon I."/>
            <person name="Castelle C.J."/>
            <person name="Probst A.J."/>
            <person name="Thomas B.C."/>
            <person name="Singh A."/>
            <person name="Wilkins M.J."/>
            <person name="Karaoz U."/>
            <person name="Brodie E.L."/>
            <person name="Williams K.H."/>
            <person name="Hubbard S.S."/>
            <person name="Banfield J.F."/>
        </authorList>
    </citation>
    <scope>NUCLEOTIDE SEQUENCE [LARGE SCALE GENOMIC DNA]</scope>
</reference>
<name>A0A1F6WBC0_9BACT</name>
<protein>
    <submittedName>
        <fullName evidence="2">Uncharacterized protein</fullName>
    </submittedName>
</protein>
<accession>A0A1F6WBC0</accession>
<keyword evidence="1" id="KW-1133">Transmembrane helix</keyword>